<keyword evidence="10 11" id="KW-0472">Membrane</keyword>
<evidence type="ECO:0000256" key="1">
    <source>
        <dbReference type="ARBA" id="ARBA00004298"/>
    </source>
</evidence>
<feature type="transmembrane region" description="Helical" evidence="12">
    <location>
        <begin position="52"/>
        <end position="70"/>
    </location>
</feature>
<evidence type="ECO:0000256" key="9">
    <source>
        <dbReference type="ARBA" id="ARBA00023128"/>
    </source>
</evidence>
<evidence type="ECO:0000256" key="10">
    <source>
        <dbReference type="ARBA" id="ARBA00023136"/>
    </source>
</evidence>
<reference evidence="14" key="1">
    <citation type="submission" date="2025-08" db="UniProtKB">
        <authorList>
            <consortium name="RefSeq"/>
        </authorList>
    </citation>
    <scope>IDENTIFICATION</scope>
</reference>
<evidence type="ECO:0000256" key="7">
    <source>
        <dbReference type="ARBA" id="ARBA00022982"/>
    </source>
</evidence>
<proteinExistence type="inferred from homology"/>
<dbReference type="PANTHER" id="PTHR13099">
    <property type="entry name" value="NADH-UBIQUINONE OXIDOREDUCTASE SUBUNIT B14.5B"/>
    <property type="match status" value="1"/>
</dbReference>
<keyword evidence="6 11" id="KW-0999">Mitochondrion inner membrane</keyword>
<dbReference type="InterPro" id="IPR009423">
    <property type="entry name" value="NDUC2"/>
</dbReference>
<dbReference type="KEGG" id="gsh:117368532"/>
<dbReference type="OrthoDB" id="6329847at2759"/>
<dbReference type="GO" id="GO:0005743">
    <property type="term" value="C:mitochondrial inner membrane"/>
    <property type="evidence" value="ECO:0007669"/>
    <property type="project" value="UniProtKB-SubCell"/>
</dbReference>
<keyword evidence="3 11" id="KW-0813">Transport</keyword>
<evidence type="ECO:0000256" key="4">
    <source>
        <dbReference type="ARBA" id="ARBA00022660"/>
    </source>
</evidence>
<evidence type="ECO:0000313" key="14">
    <source>
        <dbReference type="RefSeq" id="XP_033818162.1"/>
    </source>
</evidence>
<comment type="similarity">
    <text evidence="2 11">Belongs to the complex I NDUFC2 subunit family.</text>
</comment>
<dbReference type="RefSeq" id="XP_033818162.1">
    <property type="nucleotide sequence ID" value="XM_033962271.1"/>
</dbReference>
<protein>
    <recommendedName>
        <fullName evidence="11">NADH dehydrogenase [ubiquinone] 1 subunit C2</fullName>
    </recommendedName>
</protein>
<evidence type="ECO:0000313" key="13">
    <source>
        <dbReference type="Proteomes" id="UP000515159"/>
    </source>
</evidence>
<dbReference type="Proteomes" id="UP000515159">
    <property type="component" value="Chromosome 10"/>
</dbReference>
<dbReference type="FunCoup" id="A0A6P8SI56">
    <property type="interactions" value="1605"/>
</dbReference>
<sequence>MLWSGSWPPRSSWIPDEARYLPPLNIVNQNSVWVTSMLDNLVNHQPPLRTGVHHQILFVTVGIFLGYYMTKHENYHNAKLDRDLTEYMQLHPDDFKKKEKKTFAEYLKKFYPIR</sequence>
<comment type="subcellular location">
    <subcellularLocation>
        <location evidence="1">Mitochondrion inner membrane</location>
        <topology evidence="1">Single-pass membrane protein</topology>
        <orientation evidence="1">Matrix side</orientation>
    </subcellularLocation>
</comment>
<evidence type="ECO:0000256" key="2">
    <source>
        <dbReference type="ARBA" id="ARBA00008674"/>
    </source>
</evidence>
<keyword evidence="4 11" id="KW-0679">Respiratory chain</keyword>
<keyword evidence="7 11" id="KW-0249">Electron transport</keyword>
<dbReference type="GeneID" id="117368532"/>
<evidence type="ECO:0000256" key="12">
    <source>
        <dbReference type="SAM" id="Phobius"/>
    </source>
</evidence>
<comment type="function">
    <text evidence="11">Accessory subunit of the mitochondrial membrane respiratory chain NADH dehydrogenase (Complex I), that is believed not to be involved in catalysis. Complex I functions in the transfer of electrons from NADH to the respiratory chain. The immediate electron acceptor for the enzyme is believed to be ubiquinone.</text>
</comment>
<dbReference type="GO" id="GO:0006120">
    <property type="term" value="P:mitochondrial electron transport, NADH to ubiquinone"/>
    <property type="evidence" value="ECO:0007669"/>
    <property type="project" value="InterPro"/>
</dbReference>
<keyword evidence="5 12" id="KW-0812">Transmembrane</keyword>
<evidence type="ECO:0000256" key="11">
    <source>
        <dbReference type="PIRNR" id="PIRNR017834"/>
    </source>
</evidence>
<dbReference type="PIRSF" id="PIRSF017834">
    <property type="entry name" value="NADH-UbQ_OxRdtase_b14.5b"/>
    <property type="match status" value="1"/>
</dbReference>
<accession>A0A6P8SI56</accession>
<evidence type="ECO:0000256" key="8">
    <source>
        <dbReference type="ARBA" id="ARBA00022989"/>
    </source>
</evidence>
<keyword evidence="8 12" id="KW-1133">Transmembrane helix</keyword>
<keyword evidence="13" id="KW-1185">Reference proteome</keyword>
<dbReference type="Pfam" id="PF06374">
    <property type="entry name" value="NDUF_C2"/>
    <property type="match status" value="1"/>
</dbReference>
<dbReference type="InParanoid" id="A0A6P8SI56"/>
<dbReference type="AlphaFoldDB" id="A0A6P8SI56"/>
<keyword evidence="9 11" id="KW-0496">Mitochondrion</keyword>
<evidence type="ECO:0000256" key="3">
    <source>
        <dbReference type="ARBA" id="ARBA00022448"/>
    </source>
</evidence>
<name>A0A6P8SI56_GEOSA</name>
<organism evidence="13 14">
    <name type="scientific">Geotrypetes seraphini</name>
    <name type="common">Gaboon caecilian</name>
    <name type="synonym">Caecilia seraphini</name>
    <dbReference type="NCBI Taxonomy" id="260995"/>
    <lineage>
        <taxon>Eukaryota</taxon>
        <taxon>Metazoa</taxon>
        <taxon>Chordata</taxon>
        <taxon>Craniata</taxon>
        <taxon>Vertebrata</taxon>
        <taxon>Euteleostomi</taxon>
        <taxon>Amphibia</taxon>
        <taxon>Gymnophiona</taxon>
        <taxon>Geotrypetes</taxon>
    </lineage>
</organism>
<evidence type="ECO:0000256" key="6">
    <source>
        <dbReference type="ARBA" id="ARBA00022792"/>
    </source>
</evidence>
<dbReference type="PANTHER" id="PTHR13099:SF0">
    <property type="entry name" value="NADH DEHYDROGENASE [UBIQUINONE] 1 SUBUNIT C2-RELATED"/>
    <property type="match status" value="1"/>
</dbReference>
<evidence type="ECO:0000256" key="5">
    <source>
        <dbReference type="ARBA" id="ARBA00022692"/>
    </source>
</evidence>
<gene>
    <name evidence="14" type="primary">LOC117368532</name>
</gene>